<evidence type="ECO:0000256" key="1">
    <source>
        <dbReference type="SAM" id="SignalP"/>
    </source>
</evidence>
<dbReference type="EMBL" id="BHVY01000003">
    <property type="protein sequence ID" value="GIJ86206.1"/>
    <property type="molecule type" value="Genomic_DNA"/>
</dbReference>
<keyword evidence="3" id="KW-1185">Reference proteome</keyword>
<evidence type="ECO:0000313" key="3">
    <source>
        <dbReference type="Proteomes" id="UP001043456"/>
    </source>
</evidence>
<evidence type="ECO:0000313" key="2">
    <source>
        <dbReference type="EMBL" id="GIJ86206.1"/>
    </source>
</evidence>
<name>A0A9P3B7M6_9EURO</name>
<gene>
    <name evidence="2" type="ORF">Asppvi_005088</name>
</gene>
<dbReference type="AlphaFoldDB" id="A0A9P3B7M6"/>
<proteinExistence type="predicted"/>
<organism evidence="2 3">
    <name type="scientific">Aspergillus pseudoviridinutans</name>
    <dbReference type="NCBI Taxonomy" id="1517512"/>
    <lineage>
        <taxon>Eukaryota</taxon>
        <taxon>Fungi</taxon>
        <taxon>Dikarya</taxon>
        <taxon>Ascomycota</taxon>
        <taxon>Pezizomycotina</taxon>
        <taxon>Eurotiomycetes</taxon>
        <taxon>Eurotiomycetidae</taxon>
        <taxon>Eurotiales</taxon>
        <taxon>Aspergillaceae</taxon>
        <taxon>Aspergillus</taxon>
        <taxon>Aspergillus subgen. Fumigati</taxon>
    </lineage>
</organism>
<dbReference type="RefSeq" id="XP_043156953.1">
    <property type="nucleotide sequence ID" value="XM_043301018.1"/>
</dbReference>
<dbReference type="Gene3D" id="3.50.4.10">
    <property type="entry name" value="Hepatocyte Growth Factor"/>
    <property type="match status" value="1"/>
</dbReference>
<dbReference type="OrthoDB" id="4462933at2759"/>
<sequence length="198" mass="21363">MGLPTLYNSILVFLLFAPAWSNGLARANYSDFCPAGNPEIQVDSTSYTITCDRSYMVPLPIRVRDNATPADCARVCTADPECHGIVWHAGNCWQSNHADATTGTAAGAILLVPGETQEPVPEPVPNCQEQVDAAVATANTNCANQLETQLRNSDEIAANCDYGQTAYIRTIAGVRFRPMDLVTQYRLGECRPSKGSPP</sequence>
<comment type="caution">
    <text evidence="2">The sequence shown here is derived from an EMBL/GenBank/DDBJ whole genome shotgun (WGS) entry which is preliminary data.</text>
</comment>
<evidence type="ECO:0008006" key="4">
    <source>
        <dbReference type="Google" id="ProtNLM"/>
    </source>
</evidence>
<protein>
    <recommendedName>
        <fullName evidence="4">Apple domain-containing protein</fullName>
    </recommendedName>
</protein>
<dbReference type="GeneID" id="67003700"/>
<dbReference type="Proteomes" id="UP001043456">
    <property type="component" value="Unassembled WGS sequence"/>
</dbReference>
<feature type="chain" id="PRO_5040165231" description="Apple domain-containing protein" evidence="1">
    <location>
        <begin position="22"/>
        <end position="198"/>
    </location>
</feature>
<reference evidence="2 3" key="1">
    <citation type="submission" date="2018-10" db="EMBL/GenBank/DDBJ databases">
        <title>Pan-genome distribution and transcriptional activeness of fungal secondary metabolism genes in Aspergillus section Fumigati.</title>
        <authorList>
            <person name="Takahashi H."/>
            <person name="Umemura M."/>
            <person name="Ninomiya A."/>
            <person name="Kusuya Y."/>
            <person name="Urayama S."/>
            <person name="Shimizu M."/>
            <person name="Watanabe A."/>
            <person name="Kamei K."/>
            <person name="Yaguchi T."/>
            <person name="Hagiwara D."/>
        </authorList>
    </citation>
    <scope>NUCLEOTIDE SEQUENCE [LARGE SCALE GENOMIC DNA]</scope>
    <source>
        <strain evidence="2 3">IFM 55266</strain>
    </source>
</reference>
<feature type="signal peptide" evidence="1">
    <location>
        <begin position="1"/>
        <end position="21"/>
    </location>
</feature>
<accession>A0A9P3B7M6</accession>
<keyword evidence="1" id="KW-0732">Signal</keyword>